<keyword evidence="12" id="KW-1185">Reference proteome</keyword>
<dbReference type="SUPFAM" id="SSF57302">
    <property type="entry name" value="Snake toxin-like"/>
    <property type="match status" value="1"/>
</dbReference>
<dbReference type="OrthoDB" id="75169at2759"/>
<keyword evidence="5" id="KW-1133">Transmembrane helix</keyword>
<reference evidence="11" key="3">
    <citation type="submission" date="2019-08" db="EMBL/GenBank/DDBJ databases">
        <authorList>
            <consortium name="Photinus pyralis genome working group"/>
            <person name="Fallon T.R."/>
            <person name="Sander Lower S.E."/>
            <person name="Weng J.-K."/>
        </authorList>
    </citation>
    <scope>NUCLEOTIDE SEQUENCE</scope>
    <source>
        <strain evidence="11">1611_PpyrPB1</strain>
        <tissue evidence="11">Whole body</tissue>
    </source>
</reference>
<dbReference type="Pfam" id="PF17064">
    <property type="entry name" value="QVR"/>
    <property type="match status" value="1"/>
</dbReference>
<sequence>MDYKTKCLFLTFLLISHIKYGESLQCYTCSSPEALICGNDFSPSKALAVPCAGSESVCIKGKSRVGGDIVVTRTCGTQSSCQLFETCQVCTTDKCNSSTSLKFHLMLLPLVGLTIIKSFF</sequence>
<organism evidence="10">
    <name type="scientific">Photinus pyralis</name>
    <name type="common">Common eastern firefly</name>
    <name type="synonym">Lampyris pyralis</name>
    <dbReference type="NCBI Taxonomy" id="7054"/>
    <lineage>
        <taxon>Eukaryota</taxon>
        <taxon>Metazoa</taxon>
        <taxon>Ecdysozoa</taxon>
        <taxon>Arthropoda</taxon>
        <taxon>Hexapoda</taxon>
        <taxon>Insecta</taxon>
        <taxon>Pterygota</taxon>
        <taxon>Neoptera</taxon>
        <taxon>Endopterygota</taxon>
        <taxon>Coleoptera</taxon>
        <taxon>Polyphaga</taxon>
        <taxon>Elateriformia</taxon>
        <taxon>Elateroidea</taxon>
        <taxon>Lampyridae</taxon>
        <taxon>Lampyrinae</taxon>
        <taxon>Photinus</taxon>
    </lineage>
</organism>
<dbReference type="EMBL" id="VVIM01000009">
    <property type="protein sequence ID" value="KAB0792914.1"/>
    <property type="molecule type" value="Genomic_DNA"/>
</dbReference>
<keyword evidence="7" id="KW-0325">Glycoprotein</keyword>
<evidence type="ECO:0000313" key="12">
    <source>
        <dbReference type="Proteomes" id="UP000327044"/>
    </source>
</evidence>
<evidence type="ECO:0000256" key="9">
    <source>
        <dbReference type="SAM" id="SignalP"/>
    </source>
</evidence>
<comment type="subcellular location">
    <subcellularLocation>
        <location evidence="1">Membrane</location>
        <topology evidence="1">Lipid-anchor</topology>
        <topology evidence="1">GPI-anchor</topology>
    </subcellularLocation>
</comment>
<evidence type="ECO:0000256" key="8">
    <source>
        <dbReference type="ARBA" id="ARBA00023288"/>
    </source>
</evidence>
<evidence type="ECO:0000256" key="5">
    <source>
        <dbReference type="ARBA" id="ARBA00022989"/>
    </source>
</evidence>
<keyword evidence="2" id="KW-0336">GPI-anchor</keyword>
<dbReference type="AlphaFoldDB" id="A0A1Y1KCB0"/>
<name>A0A1Y1KCB0_PHOPY</name>
<feature type="chain" id="PRO_5036029749" description="Protein sleepless" evidence="9">
    <location>
        <begin position="24"/>
        <end position="120"/>
    </location>
</feature>
<feature type="signal peptide" evidence="9">
    <location>
        <begin position="1"/>
        <end position="23"/>
    </location>
</feature>
<dbReference type="InParanoid" id="A0A1Y1KCB0"/>
<evidence type="ECO:0000256" key="3">
    <source>
        <dbReference type="ARBA" id="ARBA00022692"/>
    </source>
</evidence>
<keyword evidence="3" id="KW-0812">Transmembrane</keyword>
<evidence type="ECO:0000256" key="1">
    <source>
        <dbReference type="ARBA" id="ARBA00004589"/>
    </source>
</evidence>
<evidence type="ECO:0000256" key="4">
    <source>
        <dbReference type="ARBA" id="ARBA00022729"/>
    </source>
</evidence>
<protein>
    <recommendedName>
        <fullName evidence="13">Protein sleepless</fullName>
    </recommendedName>
</protein>
<reference evidence="10" key="1">
    <citation type="journal article" date="2016" name="Sci. Rep.">
        <title>Molecular characterization of firefly nuptial gifts: a multi-omics approach sheds light on postcopulatory sexual selection.</title>
        <authorList>
            <person name="Al-Wathiqui N."/>
            <person name="Fallon T.R."/>
            <person name="South A."/>
            <person name="Weng J.K."/>
            <person name="Lewis S.M."/>
        </authorList>
    </citation>
    <scope>NUCLEOTIDE SEQUENCE</scope>
</reference>
<keyword evidence="4 9" id="KW-0732">Signal</keyword>
<evidence type="ECO:0000256" key="6">
    <source>
        <dbReference type="ARBA" id="ARBA00023136"/>
    </source>
</evidence>
<evidence type="ECO:0000313" key="10">
    <source>
        <dbReference type="EMBL" id="JAV58984.1"/>
    </source>
</evidence>
<accession>A0A1Y1KCB0</accession>
<evidence type="ECO:0000256" key="2">
    <source>
        <dbReference type="ARBA" id="ARBA00022622"/>
    </source>
</evidence>
<dbReference type="InterPro" id="IPR050975">
    <property type="entry name" value="Sleep_regulator"/>
</dbReference>
<dbReference type="GO" id="GO:0032222">
    <property type="term" value="P:regulation of synaptic transmission, cholinergic"/>
    <property type="evidence" value="ECO:0007669"/>
    <property type="project" value="InterPro"/>
</dbReference>
<proteinExistence type="predicted"/>
<dbReference type="EMBL" id="GEZM01086786">
    <property type="protein sequence ID" value="JAV58984.1"/>
    <property type="molecule type" value="Transcribed_RNA"/>
</dbReference>
<evidence type="ECO:0000256" key="7">
    <source>
        <dbReference type="ARBA" id="ARBA00023180"/>
    </source>
</evidence>
<dbReference type="PANTHER" id="PTHR33562">
    <property type="entry name" value="ATILLA, ISOFORM B-RELATED-RELATED"/>
    <property type="match status" value="1"/>
</dbReference>
<evidence type="ECO:0000313" key="11">
    <source>
        <dbReference type="EMBL" id="KAB0792914.1"/>
    </source>
</evidence>
<dbReference type="InterPro" id="IPR045860">
    <property type="entry name" value="Snake_toxin-like_sf"/>
</dbReference>
<dbReference type="Gene3D" id="2.10.60.10">
    <property type="entry name" value="CD59"/>
    <property type="match status" value="1"/>
</dbReference>
<dbReference type="GO" id="GO:0098552">
    <property type="term" value="C:side of membrane"/>
    <property type="evidence" value="ECO:0007669"/>
    <property type="project" value="UniProtKB-KW"/>
</dbReference>
<keyword evidence="8" id="KW-0449">Lipoprotein</keyword>
<evidence type="ECO:0008006" key="13">
    <source>
        <dbReference type="Google" id="ProtNLM"/>
    </source>
</evidence>
<dbReference type="InterPro" id="IPR031424">
    <property type="entry name" value="QVR-like"/>
</dbReference>
<dbReference type="GO" id="GO:0030431">
    <property type="term" value="P:sleep"/>
    <property type="evidence" value="ECO:0007669"/>
    <property type="project" value="InterPro"/>
</dbReference>
<keyword evidence="6" id="KW-0472">Membrane</keyword>
<reference evidence="11 12" key="2">
    <citation type="journal article" date="2018" name="Elife">
        <title>Firefly genomes illuminate parallel origins of bioluminescence in beetles.</title>
        <authorList>
            <person name="Fallon T.R."/>
            <person name="Lower S.E."/>
            <person name="Chang C.H."/>
            <person name="Bessho-Uehara M."/>
            <person name="Martin G.J."/>
            <person name="Bewick A.J."/>
            <person name="Behringer M."/>
            <person name="Debat H.J."/>
            <person name="Wong I."/>
            <person name="Day J.C."/>
            <person name="Suvorov A."/>
            <person name="Silva C.J."/>
            <person name="Stanger-Hall K.F."/>
            <person name="Hall D.W."/>
            <person name="Schmitz R.J."/>
            <person name="Nelson D.R."/>
            <person name="Lewis S.M."/>
            <person name="Shigenobu S."/>
            <person name="Bybee S.M."/>
            <person name="Larracuente A.M."/>
            <person name="Oba Y."/>
            <person name="Weng J.K."/>
        </authorList>
    </citation>
    <scope>NUCLEOTIDE SEQUENCE [LARGE SCALE GENOMIC DNA]</scope>
    <source>
        <strain evidence="11">1611_PpyrPB1</strain>
        <tissue evidence="11">Whole body</tissue>
    </source>
</reference>
<dbReference type="Proteomes" id="UP000327044">
    <property type="component" value="Unassembled WGS sequence"/>
</dbReference>
<gene>
    <name evidence="11" type="ORF">PPYR_12534</name>
</gene>